<accession>A0AA97AI24</accession>
<evidence type="ECO:0000313" key="1">
    <source>
        <dbReference type="EMBL" id="WNZ25109.1"/>
    </source>
</evidence>
<dbReference type="AlphaFoldDB" id="A0AA97AI24"/>
<dbReference type="RefSeq" id="WP_316431223.1">
    <property type="nucleotide sequence ID" value="NZ_CP053586.1"/>
</dbReference>
<sequence>MTLSTKTVHSPYLVDRLLTGKDENLFNYVKFRLIKQALRESGIVQPRILDLGCADKIALRYLSKLGVEFDYCGVDYESPFAPDILADLRKAEQIVPKLPWQPNVIFLLDVLEHLDGLETDILQVLEACCSILPPDGLVIVTIPQMYRLDRFKFKHLHYKEHKIRLRQTEWYNLLNCELKVCKSRGVGFISVIPYLVMFHPRYEKSPSLMRLFKQLREKTLEKPFLRVLDWHLSRLLGGLPFFRQWTNDVLFVCQVPSSKSKP</sequence>
<dbReference type="InterPro" id="IPR029063">
    <property type="entry name" value="SAM-dependent_MTases_sf"/>
</dbReference>
<name>A0AA97AI24_9CYAN</name>
<dbReference type="Gene3D" id="3.40.50.150">
    <property type="entry name" value="Vaccinia Virus protein VP39"/>
    <property type="match status" value="1"/>
</dbReference>
<reference evidence="1" key="1">
    <citation type="submission" date="2020-05" db="EMBL/GenBank/DDBJ databases">
        <authorList>
            <person name="Zhu T."/>
            <person name="Keshari N."/>
            <person name="Lu X."/>
        </authorList>
    </citation>
    <scope>NUCLEOTIDE SEQUENCE</scope>
    <source>
        <strain evidence="1">NK1-12</strain>
    </source>
</reference>
<keyword evidence="1" id="KW-0808">Transferase</keyword>
<protein>
    <submittedName>
        <fullName evidence="1">Methyltransferase domain-containing protein</fullName>
    </submittedName>
</protein>
<proteinExistence type="predicted"/>
<dbReference type="SUPFAM" id="SSF53335">
    <property type="entry name" value="S-adenosyl-L-methionine-dependent methyltransferases"/>
    <property type="match status" value="1"/>
</dbReference>
<dbReference type="GO" id="GO:0032259">
    <property type="term" value="P:methylation"/>
    <property type="evidence" value="ECO:0007669"/>
    <property type="project" value="UniProtKB-KW"/>
</dbReference>
<dbReference type="Pfam" id="PF13489">
    <property type="entry name" value="Methyltransf_23"/>
    <property type="match status" value="1"/>
</dbReference>
<organism evidence="1">
    <name type="scientific">Leptolyngbya sp. NK1-12</name>
    <dbReference type="NCBI Taxonomy" id="2547451"/>
    <lineage>
        <taxon>Bacteria</taxon>
        <taxon>Bacillati</taxon>
        <taxon>Cyanobacteriota</taxon>
        <taxon>Cyanophyceae</taxon>
        <taxon>Leptolyngbyales</taxon>
        <taxon>Leptolyngbyaceae</taxon>
        <taxon>Leptolyngbya group</taxon>
        <taxon>Leptolyngbya</taxon>
    </lineage>
</organism>
<dbReference type="EMBL" id="CP053586">
    <property type="protein sequence ID" value="WNZ25109.1"/>
    <property type="molecule type" value="Genomic_DNA"/>
</dbReference>
<keyword evidence="1" id="KW-0489">Methyltransferase</keyword>
<gene>
    <name evidence="1" type="ORF">HJG54_21150</name>
</gene>
<dbReference type="GO" id="GO:0008168">
    <property type="term" value="F:methyltransferase activity"/>
    <property type="evidence" value="ECO:0007669"/>
    <property type="project" value="UniProtKB-KW"/>
</dbReference>